<gene>
    <name evidence="2" type="ORF">AAW51_3921</name>
</gene>
<feature type="compositionally biased region" description="Polar residues" evidence="1">
    <location>
        <begin position="26"/>
        <end position="35"/>
    </location>
</feature>
<dbReference type="OrthoDB" id="8777914at2"/>
<feature type="compositionally biased region" description="Acidic residues" evidence="1">
    <location>
        <begin position="108"/>
        <end position="145"/>
    </location>
</feature>
<feature type="compositionally biased region" description="Basic and acidic residues" evidence="1">
    <location>
        <begin position="86"/>
        <end position="107"/>
    </location>
</feature>
<feature type="region of interest" description="Disordered" evidence="1">
    <location>
        <begin position="1"/>
        <end position="152"/>
    </location>
</feature>
<organism evidence="2 3">
    <name type="scientific">Caldimonas brevitalea</name>
    <dbReference type="NCBI Taxonomy" id="413882"/>
    <lineage>
        <taxon>Bacteria</taxon>
        <taxon>Pseudomonadati</taxon>
        <taxon>Pseudomonadota</taxon>
        <taxon>Betaproteobacteria</taxon>
        <taxon>Burkholderiales</taxon>
        <taxon>Sphaerotilaceae</taxon>
        <taxon>Caldimonas</taxon>
    </lineage>
</organism>
<keyword evidence="3" id="KW-1185">Reference proteome</keyword>
<evidence type="ECO:0000313" key="3">
    <source>
        <dbReference type="Proteomes" id="UP000035352"/>
    </source>
</evidence>
<evidence type="ECO:0000313" key="2">
    <source>
        <dbReference type="EMBL" id="AKJ30612.1"/>
    </source>
</evidence>
<evidence type="ECO:0008006" key="4">
    <source>
        <dbReference type="Google" id="ProtNLM"/>
    </source>
</evidence>
<evidence type="ECO:0000256" key="1">
    <source>
        <dbReference type="SAM" id="MobiDB-lite"/>
    </source>
</evidence>
<dbReference type="RefSeq" id="WP_053013772.1">
    <property type="nucleotide sequence ID" value="NZ_CP011371.1"/>
</dbReference>
<protein>
    <recommendedName>
        <fullName evidence="4">Chemotaxis protein</fullName>
    </recommendedName>
</protein>
<dbReference type="Proteomes" id="UP000035352">
    <property type="component" value="Chromosome"/>
</dbReference>
<accession>A0A0G3BMH8</accession>
<dbReference type="KEGG" id="pbh:AAW51_3921"/>
<dbReference type="EMBL" id="CP011371">
    <property type="protein sequence ID" value="AKJ30612.1"/>
    <property type="molecule type" value="Genomic_DNA"/>
</dbReference>
<name>A0A0G3BMH8_9BURK</name>
<dbReference type="AlphaFoldDB" id="A0A0G3BMH8"/>
<dbReference type="STRING" id="413882.AAW51_3921"/>
<reference evidence="2 3" key="1">
    <citation type="submission" date="2015-05" db="EMBL/GenBank/DDBJ databases">
        <authorList>
            <person name="Tang B."/>
            <person name="Yu Y."/>
        </authorList>
    </citation>
    <scope>NUCLEOTIDE SEQUENCE [LARGE SCALE GENOMIC DNA]</scope>
    <source>
        <strain evidence="2 3">DSM 7029</strain>
    </source>
</reference>
<proteinExistence type="predicted"/>
<sequence length="152" mass="15670">MAQSSILGGRPAPKRNEGSRIGTLGPSDTSDSGSDIQGGPGLVDTQALGLDAGPTSDLDRRGGPGADFGNASLDSDSDAVGSGERALADRDSGYREGGDIAPDRIEGPDDEELQLSADEDLDDVNIDDADLAIDEDEGTTEDNDDIERRTGH</sequence>